<gene>
    <name evidence="12" type="ORF">FHK81_00690</name>
</gene>
<dbReference type="GO" id="GO:0055085">
    <property type="term" value="P:transmembrane transport"/>
    <property type="evidence" value="ECO:0007669"/>
    <property type="project" value="InterPro"/>
</dbReference>
<feature type="compositionally biased region" description="Basic and acidic residues" evidence="10">
    <location>
        <begin position="74"/>
        <end position="98"/>
    </location>
</feature>
<dbReference type="GO" id="GO:0031992">
    <property type="term" value="F:energy transducer activity"/>
    <property type="evidence" value="ECO:0007669"/>
    <property type="project" value="TreeGrafter"/>
</dbReference>
<dbReference type="GO" id="GO:0015031">
    <property type="term" value="P:protein transport"/>
    <property type="evidence" value="ECO:0007669"/>
    <property type="project" value="UniProtKB-KW"/>
</dbReference>
<keyword evidence="9" id="KW-0472">Membrane</keyword>
<reference evidence="12 13" key="1">
    <citation type="submission" date="2019-07" db="EMBL/GenBank/DDBJ databases">
        <title>The pathways for chlorine oxyanion respiration interact through the shared metabolite chlorate.</title>
        <authorList>
            <person name="Barnum T.P."/>
            <person name="Cheng Y."/>
            <person name="Hill K.A."/>
            <person name="Lucas L.N."/>
            <person name="Carlson H.K."/>
            <person name="Coates J.D."/>
        </authorList>
    </citation>
    <scope>NUCLEOTIDE SEQUENCE [LARGE SCALE GENOMIC DNA]</scope>
    <source>
        <strain evidence="12">UCB</strain>
    </source>
</reference>
<dbReference type="PANTHER" id="PTHR33446">
    <property type="entry name" value="PROTEIN TONB-RELATED"/>
    <property type="match status" value="1"/>
</dbReference>
<feature type="compositionally biased region" description="Pro residues" evidence="10">
    <location>
        <begin position="113"/>
        <end position="127"/>
    </location>
</feature>
<evidence type="ECO:0000256" key="8">
    <source>
        <dbReference type="ARBA" id="ARBA00022989"/>
    </source>
</evidence>
<evidence type="ECO:0000256" key="10">
    <source>
        <dbReference type="SAM" id="MobiDB-lite"/>
    </source>
</evidence>
<dbReference type="PROSITE" id="PS52015">
    <property type="entry name" value="TONB_CTD"/>
    <property type="match status" value="1"/>
</dbReference>
<dbReference type="InterPro" id="IPR006260">
    <property type="entry name" value="TonB/TolA_C"/>
</dbReference>
<feature type="region of interest" description="Disordered" evidence="10">
    <location>
        <begin position="54"/>
        <end position="160"/>
    </location>
</feature>
<comment type="caution">
    <text evidence="12">The sequence shown here is derived from an EMBL/GenBank/DDBJ whole genome shotgun (WGS) entry which is preliminary data.</text>
</comment>
<proteinExistence type="inferred from homology"/>
<comment type="similarity">
    <text evidence="2">Belongs to the TonB family.</text>
</comment>
<dbReference type="SUPFAM" id="SSF74653">
    <property type="entry name" value="TolA/TonB C-terminal domain"/>
    <property type="match status" value="1"/>
</dbReference>
<evidence type="ECO:0000256" key="3">
    <source>
        <dbReference type="ARBA" id="ARBA00022448"/>
    </source>
</evidence>
<name>A0A558BI92_9GAMM</name>
<accession>A0A558BI92</accession>
<dbReference type="InterPro" id="IPR037682">
    <property type="entry name" value="TonB_C"/>
</dbReference>
<dbReference type="GO" id="GO:0098797">
    <property type="term" value="C:plasma membrane protein complex"/>
    <property type="evidence" value="ECO:0007669"/>
    <property type="project" value="TreeGrafter"/>
</dbReference>
<keyword evidence="4" id="KW-1003">Cell membrane</keyword>
<keyword evidence="6" id="KW-0812">Transmembrane</keyword>
<evidence type="ECO:0000259" key="11">
    <source>
        <dbReference type="PROSITE" id="PS52015"/>
    </source>
</evidence>
<dbReference type="Pfam" id="PF03544">
    <property type="entry name" value="TonB_C"/>
    <property type="match status" value="1"/>
</dbReference>
<comment type="subcellular location">
    <subcellularLocation>
        <location evidence="1">Cell inner membrane</location>
        <topology evidence="1">Single-pass membrane protein</topology>
        <orientation evidence="1">Periplasmic side</orientation>
    </subcellularLocation>
</comment>
<dbReference type="NCBIfam" id="TIGR01352">
    <property type="entry name" value="tonB_Cterm"/>
    <property type="match status" value="1"/>
</dbReference>
<keyword evidence="5" id="KW-0997">Cell inner membrane</keyword>
<dbReference type="PANTHER" id="PTHR33446:SF2">
    <property type="entry name" value="PROTEIN TONB"/>
    <property type="match status" value="1"/>
</dbReference>
<evidence type="ECO:0000256" key="5">
    <source>
        <dbReference type="ARBA" id="ARBA00022519"/>
    </source>
</evidence>
<feature type="domain" description="TonB C-terminal" evidence="11">
    <location>
        <begin position="166"/>
        <end position="257"/>
    </location>
</feature>
<evidence type="ECO:0000256" key="9">
    <source>
        <dbReference type="ARBA" id="ARBA00023136"/>
    </source>
</evidence>
<dbReference type="InterPro" id="IPR051045">
    <property type="entry name" value="TonB-dependent_transducer"/>
</dbReference>
<evidence type="ECO:0000313" key="12">
    <source>
        <dbReference type="EMBL" id="TVT36221.1"/>
    </source>
</evidence>
<dbReference type="AlphaFoldDB" id="A0A558BI92"/>
<dbReference type="EMBL" id="VMRX01000001">
    <property type="protein sequence ID" value="TVT36221.1"/>
    <property type="molecule type" value="Genomic_DNA"/>
</dbReference>
<keyword evidence="3" id="KW-0813">Transport</keyword>
<evidence type="ECO:0000256" key="2">
    <source>
        <dbReference type="ARBA" id="ARBA00006555"/>
    </source>
</evidence>
<dbReference type="Proteomes" id="UP000319142">
    <property type="component" value="Unassembled WGS sequence"/>
</dbReference>
<sequence>MMPEHKGSKLLFLVLAIAAAGFGLTLAAPDKPIPLATLGDSAVNTAPAIKISLAGRKTPAPVETPAAPPAKPEPAPKPKPEPKPAPKPKPKPDPKPEPAPEPEPQPEPEPEPTPEPAAEPAPAPAEPAPAADISEATETSGEEGDASESQDAVPLQTAGNSADVNSYLSKLSRHLARYYDYPRRARRLGQQGTPVIVFEFTRDGKLLEHSLRDSSGHRLLDDAALQMLEQAAPLPAVPPEMQGQTFAYALPVRFSLR</sequence>
<keyword evidence="7" id="KW-0653">Protein transport</keyword>
<keyword evidence="8" id="KW-1133">Transmembrane helix</keyword>
<dbReference type="Gene3D" id="3.30.1150.10">
    <property type="match status" value="1"/>
</dbReference>
<evidence type="ECO:0000256" key="6">
    <source>
        <dbReference type="ARBA" id="ARBA00022692"/>
    </source>
</evidence>
<evidence type="ECO:0000256" key="1">
    <source>
        <dbReference type="ARBA" id="ARBA00004383"/>
    </source>
</evidence>
<evidence type="ECO:0000256" key="7">
    <source>
        <dbReference type="ARBA" id="ARBA00022927"/>
    </source>
</evidence>
<organism evidence="12 13">
    <name type="scientific">Marinobacter vinifirmus</name>
    <dbReference type="NCBI Taxonomy" id="355591"/>
    <lineage>
        <taxon>Bacteria</taxon>
        <taxon>Pseudomonadati</taxon>
        <taxon>Pseudomonadota</taxon>
        <taxon>Gammaproteobacteria</taxon>
        <taxon>Pseudomonadales</taxon>
        <taxon>Marinobacteraceae</taxon>
        <taxon>Marinobacter</taxon>
    </lineage>
</organism>
<protein>
    <submittedName>
        <fullName evidence="12">Energy transducer TonB</fullName>
    </submittedName>
</protein>
<dbReference type="RefSeq" id="WP_273131453.1">
    <property type="nucleotide sequence ID" value="NZ_VMRX01000001.1"/>
</dbReference>
<evidence type="ECO:0000256" key="4">
    <source>
        <dbReference type="ARBA" id="ARBA00022475"/>
    </source>
</evidence>
<evidence type="ECO:0000313" key="13">
    <source>
        <dbReference type="Proteomes" id="UP000319142"/>
    </source>
</evidence>